<keyword evidence="7 14" id="KW-0067">ATP-binding</keyword>
<evidence type="ECO:0000256" key="13">
    <source>
        <dbReference type="ARBA" id="ARBA00026013"/>
    </source>
</evidence>
<evidence type="ECO:0000256" key="14">
    <source>
        <dbReference type="HAMAP-Rule" id="MF_01346"/>
    </source>
</evidence>
<dbReference type="InterPro" id="IPR023366">
    <property type="entry name" value="ATP_synth_asu-like_sf"/>
</dbReference>
<evidence type="ECO:0000259" key="15">
    <source>
        <dbReference type="Pfam" id="PF00006"/>
    </source>
</evidence>
<feature type="domain" description="ATPase F1/V1/A1 complex alpha/beta subunit nucleotide-binding" evidence="15">
    <location>
        <begin position="151"/>
        <end position="389"/>
    </location>
</feature>
<keyword evidence="5 14" id="KW-0547">Nucleotide-binding</keyword>
<dbReference type="FunFam" id="1.20.150.20:FF:000001">
    <property type="entry name" value="ATP synthase subunit alpha"/>
    <property type="match status" value="1"/>
</dbReference>
<keyword evidence="8 14" id="KW-1278">Translocase</keyword>
<evidence type="ECO:0000256" key="1">
    <source>
        <dbReference type="ARBA" id="ARBA00003784"/>
    </source>
</evidence>
<dbReference type="CDD" id="cd18113">
    <property type="entry name" value="ATP-synt_F1_alpha_C"/>
    <property type="match status" value="1"/>
</dbReference>
<evidence type="ECO:0000313" key="19">
    <source>
        <dbReference type="Proteomes" id="UP001145087"/>
    </source>
</evidence>
<protein>
    <recommendedName>
        <fullName evidence="14">ATP synthase subunit alpha</fullName>
        <ecNumber evidence="14">7.1.2.2</ecNumber>
    </recommendedName>
    <alternativeName>
        <fullName evidence="14">ATP synthase F1 sector subunit alpha</fullName>
    </alternativeName>
    <alternativeName>
        <fullName evidence="14">F-ATPase subunit alpha</fullName>
    </alternativeName>
</protein>
<evidence type="ECO:0000256" key="5">
    <source>
        <dbReference type="ARBA" id="ARBA00022741"/>
    </source>
</evidence>
<dbReference type="CDD" id="cd18116">
    <property type="entry name" value="ATP-synt_F1_alpha_N"/>
    <property type="match status" value="1"/>
</dbReference>
<keyword evidence="10 14" id="KW-0472">Membrane</keyword>
<feature type="site" description="Required for activity" evidence="14">
    <location>
        <position position="387"/>
    </location>
</feature>
<dbReference type="SUPFAM" id="SSF50615">
    <property type="entry name" value="N-terminal domain of alpha and beta subunits of F1 ATP synthase"/>
    <property type="match status" value="1"/>
</dbReference>
<gene>
    <name evidence="14 18" type="primary">atpA</name>
    <name evidence="18" type="ORF">OU798_15215</name>
</gene>
<comment type="subcellular location">
    <subcellularLocation>
        <location evidence="14">Cell membrane</location>
        <topology evidence="14">Peripheral membrane protein</topology>
    </subcellularLocation>
    <subcellularLocation>
        <location evidence="2">Membrane</location>
        <topology evidence="2">Peripheral membrane protein</topology>
    </subcellularLocation>
</comment>
<evidence type="ECO:0000259" key="17">
    <source>
        <dbReference type="Pfam" id="PF02874"/>
    </source>
</evidence>
<organism evidence="18 19">
    <name type="scientific">Draconibacterium aestuarii</name>
    <dbReference type="NCBI Taxonomy" id="2998507"/>
    <lineage>
        <taxon>Bacteria</taxon>
        <taxon>Pseudomonadati</taxon>
        <taxon>Bacteroidota</taxon>
        <taxon>Bacteroidia</taxon>
        <taxon>Marinilabiliales</taxon>
        <taxon>Prolixibacteraceae</taxon>
        <taxon>Draconibacterium</taxon>
    </lineage>
</organism>
<dbReference type="Gene3D" id="1.20.150.20">
    <property type="entry name" value="ATP synthase alpha/beta chain, C-terminal domain"/>
    <property type="match status" value="1"/>
</dbReference>
<comment type="similarity">
    <text evidence="3 14">Belongs to the ATPase alpha/beta chains family.</text>
</comment>
<dbReference type="InterPro" id="IPR033732">
    <property type="entry name" value="ATP_synth_F1_a_nt-bd_dom"/>
</dbReference>
<keyword evidence="12 14" id="KW-0066">ATP synthesis</keyword>
<evidence type="ECO:0000256" key="11">
    <source>
        <dbReference type="ARBA" id="ARBA00023196"/>
    </source>
</evidence>
<dbReference type="NCBIfam" id="NF009884">
    <property type="entry name" value="PRK13343.1"/>
    <property type="match status" value="1"/>
</dbReference>
<keyword evidence="6 14" id="KW-0375">Hydrogen ion transport</keyword>
<evidence type="ECO:0000256" key="4">
    <source>
        <dbReference type="ARBA" id="ARBA00022448"/>
    </source>
</evidence>
<keyword evidence="9 14" id="KW-0406">Ion transport</keyword>
<dbReference type="PIRSF" id="PIRSF039088">
    <property type="entry name" value="F_ATPase_subunit_alpha"/>
    <property type="match status" value="1"/>
</dbReference>
<name>A0A9X3F6Y0_9BACT</name>
<reference evidence="18" key="1">
    <citation type="submission" date="2022-11" db="EMBL/GenBank/DDBJ databases">
        <title>Marilongibacter aestuarii gen. nov., sp. nov., isolated from tidal flat sediment.</title>
        <authorList>
            <person name="Jiayan W."/>
        </authorList>
    </citation>
    <scope>NUCLEOTIDE SEQUENCE</scope>
    <source>
        <strain evidence="18">Z1-6</strain>
    </source>
</reference>
<dbReference type="Proteomes" id="UP001145087">
    <property type="component" value="Unassembled WGS sequence"/>
</dbReference>
<evidence type="ECO:0000256" key="9">
    <source>
        <dbReference type="ARBA" id="ARBA00023065"/>
    </source>
</evidence>
<keyword evidence="11 14" id="KW-0139">CF(1)</keyword>
<dbReference type="NCBIfam" id="TIGR00962">
    <property type="entry name" value="atpA"/>
    <property type="match status" value="1"/>
</dbReference>
<comment type="function">
    <text evidence="1 14">Produces ATP from ADP in the presence of a proton gradient across the membrane. The alpha chain is a regulatory subunit.</text>
</comment>
<evidence type="ECO:0000256" key="10">
    <source>
        <dbReference type="ARBA" id="ARBA00023136"/>
    </source>
</evidence>
<sequence>MANIKPAEVSAILKQQLEGFKSEAELEEVGTVLQVGDGIARIYGLSNVEVNEMVEFEGGMKAIVLNLEEDNVGVVLLGLSSEIKEGDTVKRLRRIASIDVGEGLLGRVVNTIGEPVDGKGVISGELFEMPLERKAPGVIFRQPVKQPLQTGLKAIDAMIPIGRGQRELIIGDRQTGKTAVAIDTIINQRENFEKGTPVYCIYVAVGQKGSTVANIANTLTKAGAMDYTTIVMATASDPAALQFYAPYAGAAIGEYFRDTGRDALIIYDDLSKQAVSYREVSLLLRRPPGREAYPGDVFYLHSRLLERAAKVIDSDKIAKNMNDLPECLKDKVKGGGSLTALPIIETQAGDVSAYIPTNVISITDGQIFLESNLFNSGIRPAINVGISVSRVGGNAQIKSMKKISGTLKLDQAQFRELEAFSKFGSDLDAATMRVLDKGRKNVEILKQGQYSPVKIEHQAAIIYCGTKELLRDVPVEKVKEFEADFLEIMEISHRPVLDELKTGNLTPEIEDTIRKVAAETAEKFKL</sequence>
<evidence type="ECO:0000256" key="6">
    <source>
        <dbReference type="ARBA" id="ARBA00022781"/>
    </source>
</evidence>
<dbReference type="GO" id="GO:0005886">
    <property type="term" value="C:plasma membrane"/>
    <property type="evidence" value="ECO:0007669"/>
    <property type="project" value="UniProtKB-SubCell"/>
</dbReference>
<dbReference type="InterPro" id="IPR038376">
    <property type="entry name" value="ATP_synth_asu_C_sf"/>
</dbReference>
<dbReference type="InterPro" id="IPR027417">
    <property type="entry name" value="P-loop_NTPase"/>
</dbReference>
<dbReference type="SUPFAM" id="SSF52540">
    <property type="entry name" value="P-loop containing nucleoside triphosphate hydrolases"/>
    <property type="match status" value="1"/>
</dbReference>
<feature type="domain" description="ATPase F1/V1/A1 complex alpha/beta subunit N-terminal" evidence="17">
    <location>
        <begin position="27"/>
        <end position="92"/>
    </location>
</feature>
<dbReference type="EMBL" id="JAPOHD010000029">
    <property type="protein sequence ID" value="MCY1721704.1"/>
    <property type="molecule type" value="Genomic_DNA"/>
</dbReference>
<evidence type="ECO:0000313" key="18">
    <source>
        <dbReference type="EMBL" id="MCY1721704.1"/>
    </source>
</evidence>
<dbReference type="CDD" id="cd01132">
    <property type="entry name" value="F1-ATPase_alpha_CD"/>
    <property type="match status" value="1"/>
</dbReference>
<dbReference type="InterPro" id="IPR020003">
    <property type="entry name" value="ATPase_a/bsu_AS"/>
</dbReference>
<dbReference type="Pfam" id="PF00306">
    <property type="entry name" value="ATP-synt_ab_C"/>
    <property type="match status" value="1"/>
</dbReference>
<dbReference type="GO" id="GO:0005524">
    <property type="term" value="F:ATP binding"/>
    <property type="evidence" value="ECO:0007669"/>
    <property type="project" value="UniProtKB-UniRule"/>
</dbReference>
<dbReference type="PANTHER" id="PTHR48082">
    <property type="entry name" value="ATP SYNTHASE SUBUNIT ALPHA, MITOCHONDRIAL"/>
    <property type="match status" value="1"/>
</dbReference>
<dbReference type="InterPro" id="IPR036121">
    <property type="entry name" value="ATPase_F1/V1/A1_a/bsu_N_sf"/>
</dbReference>
<dbReference type="InterPro" id="IPR000194">
    <property type="entry name" value="ATPase_F1/V1/A1_a/bsu_nucl-bd"/>
</dbReference>
<dbReference type="HAMAP" id="MF_01346">
    <property type="entry name" value="ATP_synth_alpha_bact"/>
    <property type="match status" value="1"/>
</dbReference>
<comment type="caution">
    <text evidence="18">The sequence shown here is derived from an EMBL/GenBank/DDBJ whole genome shotgun (WGS) entry which is preliminary data.</text>
</comment>
<feature type="domain" description="ATP synthase alpha subunit C-terminal" evidence="16">
    <location>
        <begin position="396"/>
        <end position="519"/>
    </location>
</feature>
<accession>A0A9X3F6Y0</accession>
<evidence type="ECO:0000256" key="8">
    <source>
        <dbReference type="ARBA" id="ARBA00022967"/>
    </source>
</evidence>
<comment type="catalytic activity">
    <reaction evidence="14">
        <text>ATP + H2O + 4 H(+)(in) = ADP + phosphate + 5 H(+)(out)</text>
        <dbReference type="Rhea" id="RHEA:57720"/>
        <dbReference type="ChEBI" id="CHEBI:15377"/>
        <dbReference type="ChEBI" id="CHEBI:15378"/>
        <dbReference type="ChEBI" id="CHEBI:30616"/>
        <dbReference type="ChEBI" id="CHEBI:43474"/>
        <dbReference type="ChEBI" id="CHEBI:456216"/>
        <dbReference type="EC" id="7.1.2.2"/>
    </reaction>
</comment>
<evidence type="ECO:0000256" key="3">
    <source>
        <dbReference type="ARBA" id="ARBA00008936"/>
    </source>
</evidence>
<evidence type="ECO:0000256" key="2">
    <source>
        <dbReference type="ARBA" id="ARBA00004170"/>
    </source>
</evidence>
<feature type="binding site" evidence="14">
    <location>
        <begin position="171"/>
        <end position="178"/>
    </location>
    <ligand>
        <name>ATP</name>
        <dbReference type="ChEBI" id="CHEBI:30616"/>
    </ligand>
</feature>
<dbReference type="SUPFAM" id="SSF47917">
    <property type="entry name" value="C-terminal domain of alpha and beta subunits of F1 ATP synthase"/>
    <property type="match status" value="1"/>
</dbReference>
<dbReference type="GO" id="GO:0043531">
    <property type="term" value="F:ADP binding"/>
    <property type="evidence" value="ECO:0007669"/>
    <property type="project" value="TreeGrafter"/>
</dbReference>
<dbReference type="FunFam" id="3.40.50.300:FF:000002">
    <property type="entry name" value="ATP synthase subunit alpha"/>
    <property type="match status" value="1"/>
</dbReference>
<dbReference type="RefSeq" id="WP_343334032.1">
    <property type="nucleotide sequence ID" value="NZ_JAPOHD010000029.1"/>
</dbReference>
<dbReference type="Pfam" id="PF00006">
    <property type="entry name" value="ATP-synt_ab"/>
    <property type="match status" value="1"/>
</dbReference>
<dbReference type="InterPro" id="IPR005294">
    <property type="entry name" value="ATP_synth_F1_asu"/>
</dbReference>
<dbReference type="EC" id="7.1.2.2" evidence="14"/>
<dbReference type="GO" id="GO:0045259">
    <property type="term" value="C:proton-transporting ATP synthase complex"/>
    <property type="evidence" value="ECO:0007669"/>
    <property type="project" value="UniProtKB-KW"/>
</dbReference>
<dbReference type="GO" id="GO:0046933">
    <property type="term" value="F:proton-transporting ATP synthase activity, rotational mechanism"/>
    <property type="evidence" value="ECO:0007669"/>
    <property type="project" value="UniProtKB-UniRule"/>
</dbReference>
<evidence type="ECO:0000259" key="16">
    <source>
        <dbReference type="Pfam" id="PF00306"/>
    </source>
</evidence>
<dbReference type="InterPro" id="IPR000793">
    <property type="entry name" value="ATP_synth_asu_C"/>
</dbReference>
<dbReference type="Gene3D" id="2.40.30.20">
    <property type="match status" value="1"/>
</dbReference>
<keyword evidence="14" id="KW-1003">Cell membrane</keyword>
<dbReference type="Pfam" id="PF02874">
    <property type="entry name" value="ATP-synt_ab_N"/>
    <property type="match status" value="1"/>
</dbReference>
<comment type="subunit">
    <text evidence="13">F-type ATPases have 2 components, CF(1) - the catalytic core - and CF(0) - the membrane proton channel. CF(1) has five subunits: alpha(3), beta(3), gamma(1), delta(1), epsilon(1). CF(0) has four main subunits: a(1), b(1), b'(1) and c(9-12).</text>
</comment>
<keyword evidence="19" id="KW-1185">Reference proteome</keyword>
<dbReference type="FunFam" id="2.40.30.20:FF:000001">
    <property type="entry name" value="ATP synthase subunit alpha"/>
    <property type="match status" value="1"/>
</dbReference>
<dbReference type="PROSITE" id="PS00152">
    <property type="entry name" value="ATPASE_ALPHA_BETA"/>
    <property type="match status" value="1"/>
</dbReference>
<keyword evidence="4 14" id="KW-0813">Transport</keyword>
<evidence type="ECO:0000256" key="7">
    <source>
        <dbReference type="ARBA" id="ARBA00022840"/>
    </source>
</evidence>
<proteinExistence type="inferred from homology"/>
<evidence type="ECO:0000256" key="12">
    <source>
        <dbReference type="ARBA" id="ARBA00023310"/>
    </source>
</evidence>
<dbReference type="PANTHER" id="PTHR48082:SF2">
    <property type="entry name" value="ATP SYNTHASE SUBUNIT ALPHA, MITOCHONDRIAL"/>
    <property type="match status" value="1"/>
</dbReference>
<dbReference type="AlphaFoldDB" id="A0A9X3F6Y0"/>
<dbReference type="Gene3D" id="3.40.50.300">
    <property type="entry name" value="P-loop containing nucleotide triphosphate hydrolases"/>
    <property type="match status" value="1"/>
</dbReference>
<dbReference type="InterPro" id="IPR004100">
    <property type="entry name" value="ATPase_F1/V1/A1_a/bsu_N"/>
</dbReference>